<reference evidence="1" key="1">
    <citation type="journal article" date="2014" name="Front. Microbiol.">
        <title>High frequency of phylogenetically diverse reductive dehalogenase-homologous genes in deep subseafloor sedimentary metagenomes.</title>
        <authorList>
            <person name="Kawai M."/>
            <person name="Futagami T."/>
            <person name="Toyoda A."/>
            <person name="Takaki Y."/>
            <person name="Nishi S."/>
            <person name="Hori S."/>
            <person name="Arai W."/>
            <person name="Tsubouchi T."/>
            <person name="Morono Y."/>
            <person name="Uchiyama I."/>
            <person name="Ito T."/>
            <person name="Fujiyama A."/>
            <person name="Inagaki F."/>
            <person name="Takami H."/>
        </authorList>
    </citation>
    <scope>NUCLEOTIDE SEQUENCE</scope>
    <source>
        <strain evidence="1">Expedition CK06-06</strain>
    </source>
</reference>
<evidence type="ECO:0000313" key="1">
    <source>
        <dbReference type="EMBL" id="GAJ15409.1"/>
    </source>
</evidence>
<comment type="caution">
    <text evidence="1">The sequence shown here is derived from an EMBL/GenBank/DDBJ whole genome shotgun (WGS) entry which is preliminary data.</text>
</comment>
<sequence length="58" mass="6872">MTEELDDIEGLERSKERECPFNHTRMCPHGFTQYPYWCTVCVLAEILREIKLIGARQN</sequence>
<gene>
    <name evidence="1" type="ORF">S12H4_44484</name>
</gene>
<accession>X1UD35</accession>
<organism evidence="1">
    <name type="scientific">marine sediment metagenome</name>
    <dbReference type="NCBI Taxonomy" id="412755"/>
    <lineage>
        <taxon>unclassified sequences</taxon>
        <taxon>metagenomes</taxon>
        <taxon>ecological metagenomes</taxon>
    </lineage>
</organism>
<dbReference type="AlphaFoldDB" id="X1UD35"/>
<dbReference type="EMBL" id="BARW01027410">
    <property type="protein sequence ID" value="GAJ15409.1"/>
    <property type="molecule type" value="Genomic_DNA"/>
</dbReference>
<proteinExistence type="predicted"/>
<protein>
    <submittedName>
        <fullName evidence="1">Uncharacterized protein</fullName>
    </submittedName>
</protein>
<name>X1UD35_9ZZZZ</name>